<protein>
    <submittedName>
        <fullName evidence="1">Transmembrane signal receptor</fullName>
    </submittedName>
</protein>
<dbReference type="PANTHER" id="PTHR11439">
    <property type="entry name" value="GAG-POL-RELATED RETROTRANSPOSON"/>
    <property type="match status" value="1"/>
</dbReference>
<dbReference type="AlphaFoldDB" id="A0AAV3PDW8"/>
<name>A0AAV3PDW8_LITER</name>
<dbReference type="CDD" id="cd09272">
    <property type="entry name" value="RNase_HI_RT_Ty1"/>
    <property type="match status" value="1"/>
</dbReference>
<keyword evidence="1" id="KW-0675">Receptor</keyword>
<sequence length="205" mass="23113">MKDLGVLKYFLRVEIVRSQEGIFLSQRKCALDIISEAGLLGCKPVGFLMEQNQQLASSSSAMLKDSESYRRSVGHLLYLSFTRPDFLFAVHVLSQFLHQPCQDHWSAARRVFKYLKGCPVFLGDFPVSWKTKKQVRVSRSSAEAEYGGAQSVLYFLCDAVLDGIIRTTHVSTTNKLADIFTKALGKRQFDFLLPKLGIFDLHAPT</sequence>
<evidence type="ECO:0000313" key="1">
    <source>
        <dbReference type="EMBL" id="GAA0149845.1"/>
    </source>
</evidence>
<keyword evidence="2" id="KW-1185">Reference proteome</keyword>
<organism evidence="1 2">
    <name type="scientific">Lithospermum erythrorhizon</name>
    <name type="common">Purple gromwell</name>
    <name type="synonym">Lithospermum officinale var. erythrorhizon</name>
    <dbReference type="NCBI Taxonomy" id="34254"/>
    <lineage>
        <taxon>Eukaryota</taxon>
        <taxon>Viridiplantae</taxon>
        <taxon>Streptophyta</taxon>
        <taxon>Embryophyta</taxon>
        <taxon>Tracheophyta</taxon>
        <taxon>Spermatophyta</taxon>
        <taxon>Magnoliopsida</taxon>
        <taxon>eudicotyledons</taxon>
        <taxon>Gunneridae</taxon>
        <taxon>Pentapetalae</taxon>
        <taxon>asterids</taxon>
        <taxon>lamiids</taxon>
        <taxon>Boraginales</taxon>
        <taxon>Boraginaceae</taxon>
        <taxon>Boraginoideae</taxon>
        <taxon>Lithospermeae</taxon>
        <taxon>Lithospermum</taxon>
    </lineage>
</organism>
<dbReference type="EMBL" id="BAABME010001480">
    <property type="protein sequence ID" value="GAA0149845.1"/>
    <property type="molecule type" value="Genomic_DNA"/>
</dbReference>
<gene>
    <name evidence="1" type="ORF">LIER_08923</name>
</gene>
<evidence type="ECO:0000313" key="2">
    <source>
        <dbReference type="Proteomes" id="UP001454036"/>
    </source>
</evidence>
<proteinExistence type="predicted"/>
<comment type="caution">
    <text evidence="1">The sequence shown here is derived from an EMBL/GenBank/DDBJ whole genome shotgun (WGS) entry which is preliminary data.</text>
</comment>
<reference evidence="1 2" key="1">
    <citation type="submission" date="2024-01" db="EMBL/GenBank/DDBJ databases">
        <title>The complete chloroplast genome sequence of Lithospermum erythrorhizon: insights into the phylogenetic relationship among Boraginaceae species and the maternal lineages of purple gromwells.</title>
        <authorList>
            <person name="Okada T."/>
            <person name="Watanabe K."/>
        </authorList>
    </citation>
    <scope>NUCLEOTIDE SEQUENCE [LARGE SCALE GENOMIC DNA]</scope>
</reference>
<keyword evidence="1" id="KW-0472">Membrane</keyword>
<accession>A0AAV3PDW8</accession>
<dbReference type="Proteomes" id="UP001454036">
    <property type="component" value="Unassembled WGS sequence"/>
</dbReference>
<dbReference type="PANTHER" id="PTHR11439:SF470">
    <property type="entry name" value="CYSTEINE-RICH RLK (RECEPTOR-LIKE PROTEIN KINASE) 8"/>
    <property type="match status" value="1"/>
</dbReference>
<keyword evidence="1" id="KW-0812">Transmembrane</keyword>